<dbReference type="Gene3D" id="2.60.120.620">
    <property type="entry name" value="q2cbj1_9rhob like domain"/>
    <property type="match status" value="1"/>
</dbReference>
<keyword evidence="9" id="KW-1185">Reference proteome</keyword>
<evidence type="ECO:0000256" key="1">
    <source>
        <dbReference type="ARBA" id="ARBA00001961"/>
    </source>
</evidence>
<dbReference type="Proteomes" id="UP000289340">
    <property type="component" value="Chromosome 7"/>
</dbReference>
<accession>A0A445JUQ8</accession>
<keyword evidence="4" id="KW-0223">Dioxygenase</keyword>
<dbReference type="GO" id="GO:0031418">
    <property type="term" value="F:L-ascorbic acid binding"/>
    <property type="evidence" value="ECO:0007669"/>
    <property type="project" value="UniProtKB-KW"/>
</dbReference>
<evidence type="ECO:0000256" key="5">
    <source>
        <dbReference type="ARBA" id="ARBA00023002"/>
    </source>
</evidence>
<feature type="domain" description="Fe2OG dioxygenase" evidence="7">
    <location>
        <begin position="219"/>
        <end position="318"/>
    </location>
</feature>
<evidence type="ECO:0000256" key="3">
    <source>
        <dbReference type="ARBA" id="ARBA00022896"/>
    </source>
</evidence>
<dbReference type="PANTHER" id="PTHR24014:SF4">
    <property type="entry name" value="2-OXOGLUTARATE AND IRON-DEPENDENT OXYGENASE DOMAIN-CONTAINING PROTEIN 2"/>
    <property type="match status" value="1"/>
</dbReference>
<dbReference type="Pfam" id="PF25238">
    <property type="entry name" value="OGFOD2-like"/>
    <property type="match status" value="1"/>
</dbReference>
<evidence type="ECO:0000313" key="8">
    <source>
        <dbReference type="EMBL" id="RZC02254.1"/>
    </source>
</evidence>
<keyword evidence="6" id="KW-0408">Iron</keyword>
<dbReference type="GO" id="GO:0016705">
    <property type="term" value="F:oxidoreductase activity, acting on paired donors, with incorporation or reduction of molecular oxygen"/>
    <property type="evidence" value="ECO:0007669"/>
    <property type="project" value="InterPro"/>
</dbReference>
<evidence type="ECO:0000259" key="7">
    <source>
        <dbReference type="PROSITE" id="PS51471"/>
    </source>
</evidence>
<proteinExistence type="predicted"/>
<keyword evidence="3" id="KW-0847">Vitamin C</keyword>
<keyword evidence="5" id="KW-0560">Oxidoreductase</keyword>
<dbReference type="InterPro" id="IPR006620">
    <property type="entry name" value="Pro_4_hyd_alph"/>
</dbReference>
<reference evidence="8 9" key="1">
    <citation type="submission" date="2018-09" db="EMBL/GenBank/DDBJ databases">
        <title>A high-quality reference genome of wild soybean provides a powerful tool to mine soybean genomes.</title>
        <authorList>
            <person name="Xie M."/>
            <person name="Chung C.Y.L."/>
            <person name="Li M.-W."/>
            <person name="Wong F.-L."/>
            <person name="Chan T.-F."/>
            <person name="Lam H.-M."/>
        </authorList>
    </citation>
    <scope>NUCLEOTIDE SEQUENCE [LARGE SCALE GENOMIC DNA]</scope>
    <source>
        <strain evidence="9">cv. W05</strain>
        <tissue evidence="8">Hypocotyl of etiolated seedlings</tissue>
    </source>
</reference>
<evidence type="ECO:0000256" key="4">
    <source>
        <dbReference type="ARBA" id="ARBA00022964"/>
    </source>
</evidence>
<gene>
    <name evidence="8" type="ORF">D0Y65_017411</name>
</gene>
<keyword evidence="2" id="KW-0479">Metal-binding</keyword>
<evidence type="ECO:0000256" key="2">
    <source>
        <dbReference type="ARBA" id="ARBA00022723"/>
    </source>
</evidence>
<dbReference type="SMART" id="SM00702">
    <property type="entry name" value="P4Hc"/>
    <property type="match status" value="1"/>
</dbReference>
<dbReference type="PROSITE" id="PS51471">
    <property type="entry name" value="FE2OG_OXY"/>
    <property type="match status" value="1"/>
</dbReference>
<dbReference type="AlphaFoldDB" id="A0A445JUQ8"/>
<evidence type="ECO:0000256" key="6">
    <source>
        <dbReference type="ARBA" id="ARBA00023004"/>
    </source>
</evidence>
<dbReference type="GO" id="GO:0005506">
    <property type="term" value="F:iron ion binding"/>
    <property type="evidence" value="ECO:0007669"/>
    <property type="project" value="InterPro"/>
</dbReference>
<protein>
    <submittedName>
        <fullName evidence="8">Putative PKHD-type hydroxylase isoform B</fullName>
    </submittedName>
</protein>
<dbReference type="EMBL" id="QZWG01000007">
    <property type="protein sequence ID" value="RZC02254.1"/>
    <property type="molecule type" value="Genomic_DNA"/>
</dbReference>
<organism evidence="8 9">
    <name type="scientific">Glycine soja</name>
    <name type="common">Wild soybean</name>
    <dbReference type="NCBI Taxonomy" id="3848"/>
    <lineage>
        <taxon>Eukaryota</taxon>
        <taxon>Viridiplantae</taxon>
        <taxon>Streptophyta</taxon>
        <taxon>Embryophyta</taxon>
        <taxon>Tracheophyta</taxon>
        <taxon>Spermatophyta</taxon>
        <taxon>Magnoliopsida</taxon>
        <taxon>eudicotyledons</taxon>
        <taxon>Gunneridae</taxon>
        <taxon>Pentapetalae</taxon>
        <taxon>rosids</taxon>
        <taxon>fabids</taxon>
        <taxon>Fabales</taxon>
        <taxon>Fabaceae</taxon>
        <taxon>Papilionoideae</taxon>
        <taxon>50 kb inversion clade</taxon>
        <taxon>NPAAA clade</taxon>
        <taxon>indigoferoid/millettioid clade</taxon>
        <taxon>Phaseoleae</taxon>
        <taxon>Glycine</taxon>
        <taxon>Glycine subgen. Soja</taxon>
    </lineage>
</organism>
<comment type="cofactor">
    <cofactor evidence="1">
        <name>L-ascorbate</name>
        <dbReference type="ChEBI" id="CHEBI:38290"/>
    </cofactor>
</comment>
<dbReference type="InterPro" id="IPR005123">
    <property type="entry name" value="Oxoglu/Fe-dep_dioxygenase_dom"/>
</dbReference>
<dbReference type="GO" id="GO:0051213">
    <property type="term" value="F:dioxygenase activity"/>
    <property type="evidence" value="ECO:0007669"/>
    <property type="project" value="UniProtKB-KW"/>
</dbReference>
<dbReference type="PANTHER" id="PTHR24014">
    <property type="entry name" value="2-OXOGLUTARATE AND IRON-DEPENDENT OXYGENASE DOMAIN-CONTAINING PROTEIN 2"/>
    <property type="match status" value="1"/>
</dbReference>
<comment type="caution">
    <text evidence="8">The sequence shown here is derived from an EMBL/GenBank/DDBJ whole genome shotgun (WGS) entry which is preliminary data.</text>
</comment>
<sequence>MSLQGSASGNGTVAAASTASLRLRLNPNKEHKPDGYEDMQLDFSPNIFSSLERYLPPSMLNVTRDEKAKFMREILLKYLPLGERNRAQKHREYRERIIANYQPLHLELYSVDPATFFVPTFLRAINDNTEQSYRSIVSEPFPGIFIFDIFQTHFCELLLSEIENFEKWVTETKFRIMHPNTMNKFGAVLDDFGLETMLDKLMEGFIRPLSREVGGSTLDSHHGFVVEYGKDRDVDLGFHVDDSEVTLNVCLGKQFSGGELFFRGVRCEKHVNTGSHSEEIFDYSHVPGRAVLHRGRHRHGARATTSGNRVNLLLWCRSSVFREMKLYQKDFSSWCGECNREKKERQRSTVAATKLDLFWREGESTA</sequence>
<evidence type="ECO:0000313" key="9">
    <source>
        <dbReference type="Proteomes" id="UP000289340"/>
    </source>
</evidence>
<name>A0A445JUQ8_GLYSO</name>